<proteinExistence type="predicted"/>
<dbReference type="EMBL" id="AWUE01019644">
    <property type="protein sequence ID" value="OMO72465.1"/>
    <property type="molecule type" value="Genomic_DNA"/>
</dbReference>
<dbReference type="OrthoDB" id="60033at2759"/>
<evidence type="ECO:0000313" key="3">
    <source>
        <dbReference type="EMBL" id="OMO72465.1"/>
    </source>
</evidence>
<gene>
    <name evidence="3" type="ORF">COLO4_27616</name>
</gene>
<sequence>MKNIARRKNAQGSEQRKSSQQQPPPQQENSVGSSDNNEYIELWKEVENLKTDKNALMQELVKLSQHQDTAENKVLLLKDRLQGMEKSQQQLLSFLVMAMQSPGFLVQLIQPKENNWRMAEASNMLEQVTEDSEPVPSDNMIVRYQRSLDGTSKPVLTPKIASENPHESDNSSDGMKDFWMNIDFVKVLMDDSHTPFLPPDLHDDGAWEKLLLGNPFPENNNDDVSMDDEEPSSSGLEMEVTGSGSHLVKSRSFELLLENMERSENLEIQPLVHGSQLENSQNLELLTEQMGHLTSKSTGLHGSPRKGT</sequence>
<feature type="region of interest" description="Disordered" evidence="2">
    <location>
        <begin position="152"/>
        <end position="173"/>
    </location>
</feature>
<dbReference type="GO" id="GO:0000978">
    <property type="term" value="F:RNA polymerase II cis-regulatory region sequence-specific DNA binding"/>
    <property type="evidence" value="ECO:0007669"/>
    <property type="project" value="TreeGrafter"/>
</dbReference>
<keyword evidence="1" id="KW-0175">Coiled coil</keyword>
<evidence type="ECO:0000313" key="4">
    <source>
        <dbReference type="Proteomes" id="UP000187203"/>
    </source>
</evidence>
<protein>
    <recommendedName>
        <fullName evidence="5">Heat stress transcription factor A-8-like</fullName>
    </recommendedName>
</protein>
<dbReference type="Proteomes" id="UP000187203">
    <property type="component" value="Unassembled WGS sequence"/>
</dbReference>
<feature type="compositionally biased region" description="Acidic residues" evidence="2">
    <location>
        <begin position="220"/>
        <end position="231"/>
    </location>
</feature>
<dbReference type="AlphaFoldDB" id="A0A1R3HQ10"/>
<organism evidence="3 4">
    <name type="scientific">Corchorus olitorius</name>
    <dbReference type="NCBI Taxonomy" id="93759"/>
    <lineage>
        <taxon>Eukaryota</taxon>
        <taxon>Viridiplantae</taxon>
        <taxon>Streptophyta</taxon>
        <taxon>Embryophyta</taxon>
        <taxon>Tracheophyta</taxon>
        <taxon>Spermatophyta</taxon>
        <taxon>Magnoliopsida</taxon>
        <taxon>eudicotyledons</taxon>
        <taxon>Gunneridae</taxon>
        <taxon>Pentapetalae</taxon>
        <taxon>rosids</taxon>
        <taxon>malvids</taxon>
        <taxon>Malvales</taxon>
        <taxon>Malvaceae</taxon>
        <taxon>Grewioideae</taxon>
        <taxon>Apeibeae</taxon>
        <taxon>Corchorus</taxon>
    </lineage>
</organism>
<comment type="caution">
    <text evidence="3">The sequence shown here is derived from an EMBL/GenBank/DDBJ whole genome shotgun (WGS) entry which is preliminary data.</text>
</comment>
<dbReference type="PANTHER" id="PTHR10015">
    <property type="entry name" value="HEAT SHOCK TRANSCRIPTION FACTOR"/>
    <property type="match status" value="1"/>
</dbReference>
<keyword evidence="4" id="KW-1185">Reference proteome</keyword>
<dbReference type="PANTHER" id="PTHR10015:SF325">
    <property type="entry name" value="HEAT STRESS TRANSCRIPTION FACTOR A-8"/>
    <property type="match status" value="1"/>
</dbReference>
<feature type="coiled-coil region" evidence="1">
    <location>
        <begin position="46"/>
        <end position="73"/>
    </location>
</feature>
<feature type="region of interest" description="Disordered" evidence="2">
    <location>
        <begin position="217"/>
        <end position="243"/>
    </location>
</feature>
<evidence type="ECO:0008006" key="5">
    <source>
        <dbReference type="Google" id="ProtNLM"/>
    </source>
</evidence>
<dbReference type="GO" id="GO:0006357">
    <property type="term" value="P:regulation of transcription by RNA polymerase II"/>
    <property type="evidence" value="ECO:0007669"/>
    <property type="project" value="TreeGrafter"/>
</dbReference>
<evidence type="ECO:0000256" key="2">
    <source>
        <dbReference type="SAM" id="MobiDB-lite"/>
    </source>
</evidence>
<dbReference type="GO" id="GO:0005634">
    <property type="term" value="C:nucleus"/>
    <property type="evidence" value="ECO:0007669"/>
    <property type="project" value="TreeGrafter"/>
</dbReference>
<reference evidence="4" key="1">
    <citation type="submission" date="2013-09" db="EMBL/GenBank/DDBJ databases">
        <title>Corchorus olitorius genome sequencing.</title>
        <authorList>
            <person name="Alam M."/>
            <person name="Haque M.S."/>
            <person name="Islam M.S."/>
            <person name="Emdad E.M."/>
            <person name="Islam M.M."/>
            <person name="Ahmed B."/>
            <person name="Halim A."/>
            <person name="Hossen Q.M.M."/>
            <person name="Hossain M.Z."/>
            <person name="Ahmed R."/>
            <person name="Khan M.M."/>
            <person name="Islam R."/>
            <person name="Rashid M.M."/>
            <person name="Khan S.A."/>
            <person name="Rahman M.S."/>
            <person name="Alam M."/>
            <person name="Yahiya A.S."/>
            <person name="Khan M.S."/>
            <person name="Azam M.S."/>
            <person name="Haque T."/>
            <person name="Lashkar M.Z.H."/>
            <person name="Akhand A.I."/>
            <person name="Morshed G."/>
            <person name="Roy S."/>
            <person name="Uddin K.S."/>
            <person name="Rabeya T."/>
            <person name="Hossain A.S."/>
            <person name="Chowdhury A."/>
            <person name="Snigdha A.R."/>
            <person name="Mortoza M.S."/>
            <person name="Matin S.A."/>
            <person name="Hoque S.M.E."/>
            <person name="Islam M.K."/>
            <person name="Roy D.K."/>
            <person name="Haider R."/>
            <person name="Moosa M.M."/>
            <person name="Elias S.M."/>
            <person name="Hasan A.M."/>
            <person name="Jahan S."/>
            <person name="Shafiuddin M."/>
            <person name="Mahmood N."/>
            <person name="Shommy N.S."/>
        </authorList>
    </citation>
    <scope>NUCLEOTIDE SEQUENCE [LARGE SCALE GENOMIC DNA]</scope>
    <source>
        <strain evidence="4">cv. O-4</strain>
    </source>
</reference>
<dbReference type="GO" id="GO:0034605">
    <property type="term" value="P:cellular response to heat"/>
    <property type="evidence" value="ECO:0007669"/>
    <property type="project" value="TreeGrafter"/>
</dbReference>
<dbReference type="STRING" id="93759.A0A1R3HQ10"/>
<name>A0A1R3HQ10_9ROSI</name>
<accession>A0A1R3HQ10</accession>
<evidence type="ECO:0000256" key="1">
    <source>
        <dbReference type="SAM" id="Coils"/>
    </source>
</evidence>
<dbReference type="GO" id="GO:0003700">
    <property type="term" value="F:DNA-binding transcription factor activity"/>
    <property type="evidence" value="ECO:0007669"/>
    <property type="project" value="TreeGrafter"/>
</dbReference>
<feature type="region of interest" description="Disordered" evidence="2">
    <location>
        <begin position="1"/>
        <end position="35"/>
    </location>
</feature>